<protein>
    <submittedName>
        <fullName evidence="6">UTP--glucose-1-phosphate uridylyltransferase</fullName>
    </submittedName>
</protein>
<keyword evidence="7" id="KW-1185">Reference proteome</keyword>
<dbReference type="GO" id="GO:0006011">
    <property type="term" value="P:UDP-alpha-D-glucose metabolic process"/>
    <property type="evidence" value="ECO:0007669"/>
    <property type="project" value="InterPro"/>
</dbReference>
<gene>
    <name evidence="6" type="ORF">C1706_03700</name>
</gene>
<sequence>MTSGLERARQKMAAAGATDAAIDVFSHYYEQLGASGGGYIREDSIEPLTDPPRLASVDIDPDVARDALARTALIKLNGGLGTSMGLDGPKTLLPVRGSKTFLDILVAQVLRARERYEARLPLIFMNSFRTRQATLDHLERYDDLAVGDLPIDFLQGFEPKLTKDTLEPIEWPAEPELEWCPPGHGDIYTALVGTGLLERLIDAGFRYASIANGDNLGAGPNATLAGWFAQSGAPYAAEVCPRTPNDRKGGHLAIRKSDGRLILRDTAQTAPEEMDFFTDEYRHPYFHANNVWVDLEALSRLMVERHNVLGLPLIRNEKHVDPGDASTPEVIQMETAMGAAIEVFPGAQAIAVERDRFLPVKTTNELMLVRSDAFALDGDARLLATTERLPAVSLDKRFYALLPDFEARVEFVPSLREARSLTVHGDWTFSDVVTVLGDAVLPDEGAPRTVDTETIGEP</sequence>
<evidence type="ECO:0000313" key="7">
    <source>
        <dbReference type="Proteomes" id="UP000290624"/>
    </source>
</evidence>
<dbReference type="RefSeq" id="WP_129457889.1">
    <property type="nucleotide sequence ID" value="NZ_PPCV01000002.1"/>
</dbReference>
<feature type="binding site" evidence="5">
    <location>
        <position position="90"/>
    </location>
    <ligand>
        <name>UTP</name>
        <dbReference type="ChEBI" id="CHEBI:46398"/>
    </ligand>
</feature>
<dbReference type="SUPFAM" id="SSF53448">
    <property type="entry name" value="Nucleotide-diphospho-sugar transferases"/>
    <property type="match status" value="1"/>
</dbReference>
<keyword evidence="2 6" id="KW-0808">Transferase</keyword>
<evidence type="ECO:0000313" key="6">
    <source>
        <dbReference type="EMBL" id="RXW32989.1"/>
    </source>
</evidence>
<evidence type="ECO:0000256" key="3">
    <source>
        <dbReference type="ARBA" id="ARBA00022695"/>
    </source>
</evidence>
<dbReference type="PANTHER" id="PTHR43511">
    <property type="match status" value="1"/>
</dbReference>
<comment type="caution">
    <text evidence="6">The sequence shown here is derived from an EMBL/GenBank/DDBJ whole genome shotgun (WGS) entry which is preliminary data.</text>
</comment>
<feature type="binding site" evidence="5">
    <location>
        <position position="155"/>
    </location>
    <ligand>
        <name>UTP</name>
        <dbReference type="ChEBI" id="CHEBI:46398"/>
    </ligand>
</feature>
<comment type="similarity">
    <text evidence="1">Belongs to the UDPGP type 1 family.</text>
</comment>
<reference evidence="6 7" key="1">
    <citation type="submission" date="2018-01" db="EMBL/GenBank/DDBJ databases">
        <title>Lactibacter flavus gen. nov., sp. nov., a novel bacterium of the family Propionibacteriaceae isolated from raw milk and dairy products.</title>
        <authorList>
            <person name="Wenning M."/>
            <person name="Breitenwieser F."/>
            <person name="Huptas C."/>
            <person name="von Neubeck M."/>
            <person name="Busse H.-J."/>
            <person name="Scherer S."/>
        </authorList>
    </citation>
    <scope>NUCLEOTIDE SEQUENCE [LARGE SCALE GENOMIC DNA]</scope>
    <source>
        <strain evidence="6 7">VG341</strain>
    </source>
</reference>
<name>A0A4Q2EI41_9ACTN</name>
<dbReference type="OrthoDB" id="9804758at2"/>
<evidence type="ECO:0000256" key="5">
    <source>
        <dbReference type="PIRSR" id="PIRSR000806-2"/>
    </source>
</evidence>
<feature type="binding site" evidence="5">
    <location>
        <position position="214"/>
    </location>
    <ligand>
        <name>UTP</name>
        <dbReference type="ChEBI" id="CHEBI:46398"/>
    </ligand>
</feature>
<dbReference type="InterPro" id="IPR029044">
    <property type="entry name" value="Nucleotide-diphossugar_trans"/>
</dbReference>
<dbReference type="PIRSF" id="PIRSF000806">
    <property type="entry name" value="UDPGP"/>
    <property type="match status" value="1"/>
</dbReference>
<dbReference type="Gene3D" id="2.160.10.10">
    <property type="entry name" value="Hexapeptide repeat proteins"/>
    <property type="match status" value="1"/>
</dbReference>
<evidence type="ECO:0000256" key="2">
    <source>
        <dbReference type="ARBA" id="ARBA00022679"/>
    </source>
</evidence>
<dbReference type="EMBL" id="PPCV01000002">
    <property type="protein sequence ID" value="RXW32989.1"/>
    <property type="molecule type" value="Genomic_DNA"/>
</dbReference>
<keyword evidence="3 6" id="KW-0548">Nucleotidyltransferase</keyword>
<accession>A0A4Q2EI41</accession>
<evidence type="ECO:0000256" key="1">
    <source>
        <dbReference type="ARBA" id="ARBA00010401"/>
    </source>
</evidence>
<dbReference type="AlphaFoldDB" id="A0A4Q2EI41"/>
<feature type="binding site" evidence="5">
    <location>
        <position position="361"/>
    </location>
    <ligand>
        <name>UTP</name>
        <dbReference type="ChEBI" id="CHEBI:46398"/>
    </ligand>
</feature>
<dbReference type="Gene3D" id="3.90.550.10">
    <property type="entry name" value="Spore Coat Polysaccharide Biosynthesis Protein SpsA, Chain A"/>
    <property type="match status" value="1"/>
</dbReference>
<dbReference type="InterPro" id="IPR002618">
    <property type="entry name" value="UDPGP_fam"/>
</dbReference>
<organism evidence="6 7">
    <name type="scientific">Propioniciclava flava</name>
    <dbReference type="NCBI Taxonomy" id="2072026"/>
    <lineage>
        <taxon>Bacteria</taxon>
        <taxon>Bacillati</taxon>
        <taxon>Actinomycetota</taxon>
        <taxon>Actinomycetes</taxon>
        <taxon>Propionibacteriales</taxon>
        <taxon>Propionibacteriaceae</taxon>
        <taxon>Propioniciclava</taxon>
    </lineage>
</organism>
<dbReference type="Pfam" id="PF01704">
    <property type="entry name" value="UDPGP"/>
    <property type="match status" value="1"/>
</dbReference>
<dbReference type="Proteomes" id="UP000290624">
    <property type="component" value="Unassembled WGS sequence"/>
</dbReference>
<dbReference type="GO" id="GO:0003983">
    <property type="term" value="F:UTP:glucose-1-phosphate uridylyltransferase activity"/>
    <property type="evidence" value="ECO:0007669"/>
    <property type="project" value="InterPro"/>
</dbReference>
<evidence type="ECO:0000256" key="4">
    <source>
        <dbReference type="PIRSR" id="PIRSR000806-1"/>
    </source>
</evidence>
<feature type="binding site" evidence="5">
    <location>
        <position position="183"/>
    </location>
    <ligand>
        <name>UTP</name>
        <dbReference type="ChEBI" id="CHEBI:46398"/>
    </ligand>
</feature>
<dbReference type="InterPro" id="IPR016267">
    <property type="entry name" value="UDPGP_trans"/>
</dbReference>
<feature type="binding site" evidence="4">
    <location>
        <position position="184"/>
    </location>
    <ligand>
        <name>substrate</name>
    </ligand>
</feature>
<proteinExistence type="inferred from homology"/>